<protein>
    <submittedName>
        <fullName evidence="1">Uncharacterized protein</fullName>
    </submittedName>
</protein>
<accession>A0ABN4Y4T2</accession>
<gene>
    <name evidence="1" type="ORF">B2J77_19615</name>
</gene>
<name>A0ABN4Y4T2_9PSED</name>
<proteinExistence type="predicted"/>
<reference evidence="1 2" key="1">
    <citation type="submission" date="2017-02" db="EMBL/GenBank/DDBJ databases">
        <authorList>
            <person name="Guo L."/>
        </authorList>
    </citation>
    <scope>NUCLEOTIDE SEQUENCE [LARGE SCALE GENOMIC DNA]</scope>
    <source>
        <strain evidence="1 2">PRS09-11288</strain>
    </source>
</reference>
<evidence type="ECO:0000313" key="2">
    <source>
        <dbReference type="Proteomes" id="UP000191010"/>
    </source>
</evidence>
<keyword evidence="2" id="KW-1185">Reference proteome</keyword>
<organism evidence="1 2">
    <name type="scientific">Pseudomonas parafulva</name>
    <dbReference type="NCBI Taxonomy" id="157782"/>
    <lineage>
        <taxon>Bacteria</taxon>
        <taxon>Pseudomonadati</taxon>
        <taxon>Pseudomonadota</taxon>
        <taxon>Gammaproteobacteria</taxon>
        <taxon>Pseudomonadales</taxon>
        <taxon>Pseudomonadaceae</taxon>
        <taxon>Pseudomonas</taxon>
    </lineage>
</organism>
<dbReference type="Proteomes" id="UP000191010">
    <property type="component" value="Chromosome"/>
</dbReference>
<dbReference type="EMBL" id="CP019952">
    <property type="protein sequence ID" value="AQW70274.1"/>
    <property type="molecule type" value="Genomic_DNA"/>
</dbReference>
<evidence type="ECO:0000313" key="1">
    <source>
        <dbReference type="EMBL" id="AQW70274.1"/>
    </source>
</evidence>
<sequence>MHGLLQGGKATRIDCLRLRLALWADVVNSWITGIFVRRRVVLLHLLSHFMLLRDRHSSKTTFVRRLVASWLVRKNVHVGWQCSTNG</sequence>